<feature type="compositionally biased region" description="Polar residues" evidence="1">
    <location>
        <begin position="69"/>
        <end position="82"/>
    </location>
</feature>
<accession>A0A7J5Z560</accession>
<proteinExistence type="predicted"/>
<evidence type="ECO:0000313" key="3">
    <source>
        <dbReference type="Proteomes" id="UP000518266"/>
    </source>
</evidence>
<evidence type="ECO:0000256" key="1">
    <source>
        <dbReference type="SAM" id="MobiDB-lite"/>
    </source>
</evidence>
<dbReference type="EMBL" id="JAAKFY010000005">
    <property type="protein sequence ID" value="KAF3856972.1"/>
    <property type="molecule type" value="Genomic_DNA"/>
</dbReference>
<gene>
    <name evidence="2" type="ORF">F7725_008831</name>
</gene>
<feature type="region of interest" description="Disordered" evidence="1">
    <location>
        <begin position="117"/>
        <end position="136"/>
    </location>
</feature>
<feature type="compositionally biased region" description="Low complexity" evidence="1">
    <location>
        <begin position="22"/>
        <end position="32"/>
    </location>
</feature>
<feature type="compositionally biased region" description="Basic and acidic residues" evidence="1">
    <location>
        <begin position="48"/>
        <end position="67"/>
    </location>
</feature>
<keyword evidence="3" id="KW-1185">Reference proteome</keyword>
<dbReference type="Proteomes" id="UP000518266">
    <property type="component" value="Unassembled WGS sequence"/>
</dbReference>
<reference evidence="2 3" key="1">
    <citation type="submission" date="2020-03" db="EMBL/GenBank/DDBJ databases">
        <title>Dissostichus mawsoni Genome sequencing and assembly.</title>
        <authorList>
            <person name="Park H."/>
        </authorList>
    </citation>
    <scope>NUCLEOTIDE SEQUENCE [LARGE SCALE GENOMIC DNA]</scope>
    <source>
        <strain evidence="2">DM0001</strain>
        <tissue evidence="2">Muscle</tissue>
    </source>
</reference>
<organism evidence="2 3">
    <name type="scientific">Dissostichus mawsoni</name>
    <name type="common">Antarctic cod</name>
    <dbReference type="NCBI Taxonomy" id="36200"/>
    <lineage>
        <taxon>Eukaryota</taxon>
        <taxon>Metazoa</taxon>
        <taxon>Chordata</taxon>
        <taxon>Craniata</taxon>
        <taxon>Vertebrata</taxon>
        <taxon>Euteleostomi</taxon>
        <taxon>Actinopterygii</taxon>
        <taxon>Neopterygii</taxon>
        <taxon>Teleostei</taxon>
        <taxon>Neoteleostei</taxon>
        <taxon>Acanthomorphata</taxon>
        <taxon>Eupercaria</taxon>
        <taxon>Perciformes</taxon>
        <taxon>Notothenioidei</taxon>
        <taxon>Nototheniidae</taxon>
        <taxon>Dissostichus</taxon>
    </lineage>
</organism>
<dbReference type="AlphaFoldDB" id="A0A7J5Z560"/>
<comment type="caution">
    <text evidence="2">The sequence shown here is derived from an EMBL/GenBank/DDBJ whole genome shotgun (WGS) entry which is preliminary data.</text>
</comment>
<name>A0A7J5Z560_DISMA</name>
<sequence length="188" mass="20641">MQTRVRMTTEIPCALIGPSSCSLSSALSNESLPGAPSLPDLLIEEEEKERSDEGRTTTGKHEDEGARASEQTCRTPDLSGLNSPPLDQNFSLIGFGWGRDLFLASSSSSPHFLFLSSSSSSSSSRPRSLTPPCSSSRLSAFSDDDEVFILNKRCPVTPLVLNPGHRASCWDVFTYDSLRKRRKRRRNS</sequence>
<feature type="region of interest" description="Disordered" evidence="1">
    <location>
        <begin position="22"/>
        <end position="82"/>
    </location>
</feature>
<dbReference type="OrthoDB" id="8879562at2759"/>
<protein>
    <submittedName>
        <fullName evidence="2">Uncharacterized protein</fullName>
    </submittedName>
</protein>
<evidence type="ECO:0000313" key="2">
    <source>
        <dbReference type="EMBL" id="KAF3856972.1"/>
    </source>
</evidence>